<dbReference type="EnsemblMetazoa" id="ASIC021842-RA">
    <property type="protein sequence ID" value="ASIC021842-PA"/>
    <property type="gene ID" value="ASIC021842"/>
</dbReference>
<dbReference type="Proteomes" id="UP000030765">
    <property type="component" value="Unassembled WGS sequence"/>
</dbReference>
<gene>
    <name evidence="1" type="ORF">ZHAS_00021842</name>
</gene>
<evidence type="ECO:0000313" key="1">
    <source>
        <dbReference type="EMBL" id="KFB53603.1"/>
    </source>
</evidence>
<proteinExistence type="predicted"/>
<name>A0A084WTQ9_ANOSI</name>
<evidence type="ECO:0000313" key="2">
    <source>
        <dbReference type="EnsemblMetazoa" id="ASIC021842-PA"/>
    </source>
</evidence>
<dbReference type="VEuPathDB" id="VectorBase:ASIC021842"/>
<evidence type="ECO:0000313" key="3">
    <source>
        <dbReference type="Proteomes" id="UP000030765"/>
    </source>
</evidence>
<reference evidence="2" key="2">
    <citation type="submission" date="2020-05" db="UniProtKB">
        <authorList>
            <consortium name="EnsemblMetazoa"/>
        </authorList>
    </citation>
    <scope>IDENTIFICATION</scope>
</reference>
<dbReference type="EMBL" id="ATLV01026912">
    <property type="status" value="NOT_ANNOTATED_CDS"/>
    <property type="molecule type" value="Genomic_DNA"/>
</dbReference>
<organism evidence="1">
    <name type="scientific">Anopheles sinensis</name>
    <name type="common">Mosquito</name>
    <dbReference type="NCBI Taxonomy" id="74873"/>
    <lineage>
        <taxon>Eukaryota</taxon>
        <taxon>Metazoa</taxon>
        <taxon>Ecdysozoa</taxon>
        <taxon>Arthropoda</taxon>
        <taxon>Hexapoda</taxon>
        <taxon>Insecta</taxon>
        <taxon>Pterygota</taxon>
        <taxon>Neoptera</taxon>
        <taxon>Endopterygota</taxon>
        <taxon>Diptera</taxon>
        <taxon>Nematocera</taxon>
        <taxon>Culicoidea</taxon>
        <taxon>Culicidae</taxon>
        <taxon>Anophelinae</taxon>
        <taxon>Anopheles</taxon>
    </lineage>
</organism>
<protein>
    <submittedName>
        <fullName evidence="1 2">Amine oxidase, copper containing 2</fullName>
    </submittedName>
</protein>
<keyword evidence="3" id="KW-1185">Reference proteome</keyword>
<sequence length="51" mass="5536">MTAMIAGLLEEDSVRKDRIIGQHWSINSDPSGGHGPSLVRFRGSTVVPRGF</sequence>
<dbReference type="EMBL" id="KE525420">
    <property type="protein sequence ID" value="KFB53603.1"/>
    <property type="molecule type" value="Genomic_DNA"/>
</dbReference>
<reference evidence="1 3" key="1">
    <citation type="journal article" date="2014" name="BMC Genomics">
        <title>Genome sequence of Anopheles sinensis provides insight into genetics basis of mosquito competence for malaria parasites.</title>
        <authorList>
            <person name="Zhou D."/>
            <person name="Zhang D."/>
            <person name="Ding G."/>
            <person name="Shi L."/>
            <person name="Hou Q."/>
            <person name="Ye Y."/>
            <person name="Xu Y."/>
            <person name="Zhou H."/>
            <person name="Xiong C."/>
            <person name="Li S."/>
            <person name="Yu J."/>
            <person name="Hong S."/>
            <person name="Yu X."/>
            <person name="Zou P."/>
            <person name="Chen C."/>
            <person name="Chang X."/>
            <person name="Wang W."/>
            <person name="Lv Y."/>
            <person name="Sun Y."/>
            <person name="Ma L."/>
            <person name="Shen B."/>
            <person name="Zhu C."/>
        </authorList>
    </citation>
    <scope>NUCLEOTIDE SEQUENCE [LARGE SCALE GENOMIC DNA]</scope>
</reference>
<dbReference type="AlphaFoldDB" id="A0A084WTQ9"/>
<accession>A0A084WTQ9</accession>